<evidence type="ECO:0000256" key="1">
    <source>
        <dbReference type="SAM" id="MobiDB-lite"/>
    </source>
</evidence>
<feature type="compositionally biased region" description="Low complexity" evidence="1">
    <location>
        <begin position="109"/>
        <end position="123"/>
    </location>
</feature>
<dbReference type="AlphaFoldDB" id="M7TWS1"/>
<feature type="compositionally biased region" description="Basic and acidic residues" evidence="1">
    <location>
        <begin position="836"/>
        <end position="871"/>
    </location>
</feature>
<feature type="compositionally biased region" description="Acidic residues" evidence="1">
    <location>
        <begin position="806"/>
        <end position="816"/>
    </location>
</feature>
<dbReference type="Pfam" id="PF11489">
    <property type="entry name" value="Aim21"/>
    <property type="match status" value="1"/>
</dbReference>
<reference evidence="3" key="1">
    <citation type="journal article" date="2013" name="Genome Announc.">
        <title>Draft genome sequence of the grapevine dieback fungus Eutypa lata UCR-EL1.</title>
        <authorList>
            <person name="Blanco-Ulate B."/>
            <person name="Rolshausen P.E."/>
            <person name="Cantu D."/>
        </authorList>
    </citation>
    <scope>NUCLEOTIDE SEQUENCE [LARGE SCALE GENOMIC DNA]</scope>
    <source>
        <strain evidence="3">UCR-EL1</strain>
    </source>
</reference>
<feature type="compositionally biased region" description="Basic and acidic residues" evidence="1">
    <location>
        <begin position="588"/>
        <end position="599"/>
    </location>
</feature>
<dbReference type="Proteomes" id="UP000012174">
    <property type="component" value="Unassembled WGS sequence"/>
</dbReference>
<feature type="compositionally biased region" description="Basic and acidic residues" evidence="1">
    <location>
        <begin position="377"/>
        <end position="391"/>
    </location>
</feature>
<dbReference type="InterPro" id="IPR021582">
    <property type="entry name" value="Aim21"/>
</dbReference>
<proteinExistence type="predicted"/>
<feature type="compositionally biased region" description="Basic residues" evidence="1">
    <location>
        <begin position="760"/>
        <end position="770"/>
    </location>
</feature>
<dbReference type="eggNOG" id="ENOG502SPD4">
    <property type="taxonomic scope" value="Eukaryota"/>
</dbReference>
<feature type="compositionally biased region" description="Polar residues" evidence="1">
    <location>
        <begin position="186"/>
        <end position="195"/>
    </location>
</feature>
<evidence type="ECO:0008006" key="4">
    <source>
        <dbReference type="Google" id="ProtNLM"/>
    </source>
</evidence>
<dbReference type="STRING" id="1287681.M7TWS1"/>
<accession>M7TWS1</accession>
<feature type="compositionally biased region" description="Basic and acidic residues" evidence="1">
    <location>
        <begin position="746"/>
        <end position="759"/>
    </location>
</feature>
<dbReference type="OrthoDB" id="5386574at2759"/>
<organism evidence="2 3">
    <name type="scientific">Eutypa lata (strain UCR-EL1)</name>
    <name type="common">Grapevine dieback disease fungus</name>
    <name type="synonym">Eutypa armeniacae</name>
    <dbReference type="NCBI Taxonomy" id="1287681"/>
    <lineage>
        <taxon>Eukaryota</taxon>
        <taxon>Fungi</taxon>
        <taxon>Dikarya</taxon>
        <taxon>Ascomycota</taxon>
        <taxon>Pezizomycotina</taxon>
        <taxon>Sordariomycetes</taxon>
        <taxon>Xylariomycetidae</taxon>
        <taxon>Xylariales</taxon>
        <taxon>Diatrypaceae</taxon>
        <taxon>Eutypa</taxon>
    </lineage>
</organism>
<feature type="region of interest" description="Disordered" evidence="1">
    <location>
        <begin position="341"/>
        <end position="408"/>
    </location>
</feature>
<evidence type="ECO:0000313" key="2">
    <source>
        <dbReference type="EMBL" id="EMR71100.1"/>
    </source>
</evidence>
<feature type="compositionally biased region" description="Polar residues" evidence="1">
    <location>
        <begin position="169"/>
        <end position="179"/>
    </location>
</feature>
<feature type="region of interest" description="Disordered" evidence="1">
    <location>
        <begin position="725"/>
        <end position="794"/>
    </location>
</feature>
<feature type="compositionally biased region" description="Polar residues" evidence="1">
    <location>
        <begin position="619"/>
        <end position="634"/>
    </location>
</feature>
<sequence>MSTATQSTPAIPPRPSRSQEKDNGTDTSPPVIPPRPTSVRRFNRSVSPNPDRFAPSPLNEAPFSSKAGGRRTSGPSASYLGQELDRPTSVGLPGPGEEGQEYAAIEDLSSSPEASRRSSTSPEQTRTIGEDIKLYAPKPTMPAQSAKQRVAAVTRTDSDRAAAFGIGRPSSTEQYTSNRSLKKKASTTSQLSQSAMDIEDEQGIPEIGRRVPMYPNAGDVQAPSPAPTAVPSESTKPSRSNHSRKSSSRGFNELPPGSYGLHGHGVASSDKLDKAYYEKHPELVHKEQYKYLHDRPNDFSLSSEDLNKIVRDTASRGAGFGTSQNYTGTPSEQVGFQASEEYASRMSRPSSVAPKDITSPQKSTFSGPDITVQDDGGNERDDVIHVEDPGHHKGYVNFGDGQSATEQGADDGYVAPILAPDEVAKHRSPHELHPAVEPATERRGSAFEMDEPRSRPTSRPASIYNLQSPETQSTPLENVKEYEPLFSDDEKSGKQPITAERLKEIRQRFPSRDIWEDAPNSVHATAEVSTPDLLEARPKPQAPVMDIPPRDTETPAQAFARRQEELAEKELVTPDSFLYRQQKSQTYAEHKPHLAKEMQARPNPAQRFPSRDVWEDSPDSLQFTTTVSGPQSGRDTPPEEEATTASSMPSIPARPKKQGSGDDSSSKPVIPERPTKHQVPSRPLKSTSESKQPEPEATSVPAVPARPVGGKIAALQAGFMSDLNKRLQLGPQAPKKEESSAAPDLTEEKEKAPLSDARKGRARGPQRRAPTKNAAGTTDKSVPPPTSKAKPVLTFSMTRTLFSIDEEGTITIEEEPMTSTAERPKKTIESVVSETEESKPEELETEKSTKITKEPTRESEIVVEAKNEDPATRPIAAPKEDATETALEPAEETKTLVANTAGEPILEETIEKKPGDQVEKVESTKDEVVDRT</sequence>
<dbReference type="KEGG" id="ela:UCREL1_1885"/>
<dbReference type="HOGENOM" id="CLU_009400_1_0_1"/>
<feature type="region of interest" description="Disordered" evidence="1">
    <location>
        <begin position="516"/>
        <end position="707"/>
    </location>
</feature>
<feature type="compositionally biased region" description="Polar residues" evidence="1">
    <location>
        <begin position="455"/>
        <end position="476"/>
    </location>
</feature>
<keyword evidence="3" id="KW-1185">Reference proteome</keyword>
<evidence type="ECO:0000313" key="3">
    <source>
        <dbReference type="Proteomes" id="UP000012174"/>
    </source>
</evidence>
<dbReference type="OMA" id="PRPDWAM"/>
<gene>
    <name evidence="2" type="ORF">UCREL1_1885</name>
</gene>
<feature type="compositionally biased region" description="Basic and acidic residues" evidence="1">
    <location>
        <begin position="909"/>
        <end position="932"/>
    </location>
</feature>
<feature type="region of interest" description="Disordered" evidence="1">
    <location>
        <begin position="806"/>
        <end position="932"/>
    </location>
</feature>
<name>M7TWS1_EUTLA</name>
<dbReference type="EMBL" id="KB705711">
    <property type="protein sequence ID" value="EMR71100.1"/>
    <property type="molecule type" value="Genomic_DNA"/>
</dbReference>
<protein>
    <recommendedName>
        <fullName evidence="4">Altered inheritance of mitochondria protein 21</fullName>
    </recommendedName>
</protein>
<feature type="region of interest" description="Disordered" evidence="1">
    <location>
        <begin position="1"/>
        <end position="268"/>
    </location>
</feature>
<feature type="compositionally biased region" description="Basic and acidic residues" evidence="1">
    <location>
        <begin position="561"/>
        <end position="572"/>
    </location>
</feature>
<feature type="compositionally biased region" description="Basic and acidic residues" evidence="1">
    <location>
        <begin position="425"/>
        <end position="454"/>
    </location>
</feature>
<feature type="region of interest" description="Disordered" evidence="1">
    <location>
        <begin position="425"/>
        <end position="478"/>
    </location>
</feature>